<evidence type="ECO:0000256" key="9">
    <source>
        <dbReference type="RuleBase" id="RU004169"/>
    </source>
</evidence>
<reference evidence="11 12" key="1">
    <citation type="journal article" date="2013" name="PLoS ONE">
        <title>Bacterial endosymbiosis in a chordate host: long-term co-evolution and conservation of secondary metabolism.</title>
        <authorList>
            <person name="Kwan J.C."/>
            <person name="Schmidt E.W."/>
        </authorList>
    </citation>
    <scope>NUCLEOTIDE SEQUENCE [LARGE SCALE GENOMIC DNA]</scope>
    <source>
        <strain evidence="12">L6</strain>
    </source>
</reference>
<dbReference type="SUPFAM" id="SSF51726">
    <property type="entry name" value="UROD/MetE-like"/>
    <property type="match status" value="1"/>
</dbReference>
<feature type="domain" description="Uroporphyrinogen decarboxylase (URO-D)" evidence="10">
    <location>
        <begin position="10"/>
        <end position="19"/>
    </location>
</feature>
<dbReference type="InterPro" id="IPR000257">
    <property type="entry name" value="Uroporphyrinogen_deCOase"/>
</dbReference>
<dbReference type="PANTHER" id="PTHR21091:SF169">
    <property type="entry name" value="UROPORPHYRINOGEN DECARBOXYLASE"/>
    <property type="match status" value="1"/>
</dbReference>
<dbReference type="GO" id="GO:0005829">
    <property type="term" value="C:cytosol"/>
    <property type="evidence" value="ECO:0007669"/>
    <property type="project" value="TreeGrafter"/>
</dbReference>
<dbReference type="NCBIfam" id="TIGR01464">
    <property type="entry name" value="hemE"/>
    <property type="match status" value="1"/>
</dbReference>
<evidence type="ECO:0000256" key="7">
    <source>
        <dbReference type="NCBIfam" id="TIGR01464"/>
    </source>
</evidence>
<keyword evidence="12" id="KW-1185">Reference proteome</keyword>
<organism evidence="11 12">
    <name type="scientific">Candidatus Xenolissoclinum pacificiensis L6</name>
    <dbReference type="NCBI Taxonomy" id="1401685"/>
    <lineage>
        <taxon>Bacteria</taxon>
        <taxon>Pseudomonadati</taxon>
        <taxon>Pseudomonadota</taxon>
        <taxon>Alphaproteobacteria</taxon>
        <taxon>Rickettsiales</taxon>
        <taxon>Anaplasmataceae</taxon>
        <taxon>Candidatus Xenolissoclinum</taxon>
    </lineage>
</organism>
<name>W2V080_9RICK</name>
<dbReference type="PANTHER" id="PTHR21091">
    <property type="entry name" value="METHYLTETRAHYDROFOLATE:HOMOCYSTEINE METHYLTRANSFERASE RELATED"/>
    <property type="match status" value="1"/>
</dbReference>
<dbReference type="Pfam" id="PF01208">
    <property type="entry name" value="URO-D"/>
    <property type="match status" value="1"/>
</dbReference>
<dbReference type="InterPro" id="IPR006361">
    <property type="entry name" value="Uroporphyrinogen_deCO2ase_HemE"/>
</dbReference>
<gene>
    <name evidence="11" type="primary">hemE</name>
    <name evidence="11" type="ORF">P857_989</name>
</gene>
<keyword evidence="5 8" id="KW-0456">Lyase</keyword>
<dbReference type="UniPathway" id="UPA00251">
    <property type="reaction ID" value="UER00321"/>
</dbReference>
<dbReference type="STRING" id="1401685.P857_989"/>
<sequence length="329" mass="38575">MKFFDKNKKPIWFMRQAGRYMKEYNNINLSFLEKCYTPEIACEITLQPIKKFDFDAAILFSDILVLLDALGYEVIFKKNYGPIINAKKIILENYDMERFHQKTNFVIDAILHIKQFLSEDKVLIGFAGSPFTLSCFLIEGSNINPFKMFKVHEYLYSRTEEYSKIINIFIENTIIYLQKQINAGIKVLQLFDSFSGVLSEQLYKKWVIEPTFKIINNLKGDIQVIGFPKFSGLLYEDYVKNTNINIISIDSCMSLKWVKNNLQKYCYIQGNLDPYLLCYGSKNMIKERIQHIHDNLCSEPFIFNLGHGVLKNTKEENVLYAVDFFKSIR</sequence>
<dbReference type="Proteomes" id="UP000018951">
    <property type="component" value="Unassembled WGS sequence"/>
</dbReference>
<comment type="pathway">
    <text evidence="1 8">Porphyrin-containing compound metabolism; protoporphyrin-IX biosynthesis; coproporphyrinogen-III from 5-aminolevulinate: step 4/4.</text>
</comment>
<dbReference type="Gene3D" id="3.20.20.210">
    <property type="match status" value="1"/>
</dbReference>
<comment type="catalytic activity">
    <reaction evidence="8">
        <text>uroporphyrinogen III + 4 H(+) = coproporphyrinogen III + 4 CO2</text>
        <dbReference type="Rhea" id="RHEA:19865"/>
        <dbReference type="ChEBI" id="CHEBI:15378"/>
        <dbReference type="ChEBI" id="CHEBI:16526"/>
        <dbReference type="ChEBI" id="CHEBI:57308"/>
        <dbReference type="ChEBI" id="CHEBI:57309"/>
        <dbReference type="EC" id="4.1.1.37"/>
    </reaction>
</comment>
<dbReference type="InterPro" id="IPR038071">
    <property type="entry name" value="UROD/MetE-like_sf"/>
</dbReference>
<evidence type="ECO:0000256" key="5">
    <source>
        <dbReference type="ARBA" id="ARBA00023239"/>
    </source>
</evidence>
<evidence type="ECO:0000256" key="4">
    <source>
        <dbReference type="ARBA" id="ARBA00022793"/>
    </source>
</evidence>
<keyword evidence="6 8" id="KW-0627">Porphyrin biosynthesis</keyword>
<evidence type="ECO:0000256" key="8">
    <source>
        <dbReference type="RuleBase" id="RU000554"/>
    </source>
</evidence>
<comment type="similarity">
    <text evidence="2 9">Belongs to the uroporphyrinogen decarboxylase family.</text>
</comment>
<dbReference type="GO" id="GO:0006782">
    <property type="term" value="P:protoporphyrinogen IX biosynthetic process"/>
    <property type="evidence" value="ECO:0007669"/>
    <property type="project" value="UniProtKB-UniPathway"/>
</dbReference>
<keyword evidence="4 8" id="KW-0210">Decarboxylase</keyword>
<evidence type="ECO:0000256" key="1">
    <source>
        <dbReference type="ARBA" id="ARBA00004804"/>
    </source>
</evidence>
<comment type="caution">
    <text evidence="11">The sequence shown here is derived from an EMBL/GenBank/DDBJ whole genome shotgun (WGS) entry which is preliminary data.</text>
</comment>
<evidence type="ECO:0000256" key="2">
    <source>
        <dbReference type="ARBA" id="ARBA00009935"/>
    </source>
</evidence>
<evidence type="ECO:0000256" key="6">
    <source>
        <dbReference type="ARBA" id="ARBA00023244"/>
    </source>
</evidence>
<proteinExistence type="inferred from homology"/>
<evidence type="ECO:0000256" key="3">
    <source>
        <dbReference type="ARBA" id="ARBA00012288"/>
    </source>
</evidence>
<accession>W2V080</accession>
<dbReference type="AlphaFoldDB" id="W2V080"/>
<dbReference type="EC" id="4.1.1.37" evidence="3 7"/>
<dbReference type="PATRIC" id="fig|1401685.3.peg.218"/>
<dbReference type="GO" id="GO:0004853">
    <property type="term" value="F:uroporphyrinogen decarboxylase activity"/>
    <property type="evidence" value="ECO:0007669"/>
    <property type="project" value="UniProtKB-UniRule"/>
</dbReference>
<evidence type="ECO:0000259" key="10">
    <source>
        <dbReference type="PROSITE" id="PS00906"/>
    </source>
</evidence>
<dbReference type="PROSITE" id="PS00906">
    <property type="entry name" value="UROD_1"/>
    <property type="match status" value="1"/>
</dbReference>
<evidence type="ECO:0000313" key="12">
    <source>
        <dbReference type="Proteomes" id="UP000018951"/>
    </source>
</evidence>
<evidence type="ECO:0000313" key="11">
    <source>
        <dbReference type="EMBL" id="ETO91811.1"/>
    </source>
</evidence>
<protein>
    <recommendedName>
        <fullName evidence="3 7">Uroporphyrinogen decarboxylase</fullName>
        <ecNumber evidence="3 7">4.1.1.37</ecNumber>
    </recommendedName>
</protein>
<dbReference type="EMBL" id="AXCJ01000001">
    <property type="protein sequence ID" value="ETO91811.1"/>
    <property type="molecule type" value="Genomic_DNA"/>
</dbReference>